<dbReference type="Proteomes" id="UP001176940">
    <property type="component" value="Unassembled WGS sequence"/>
</dbReference>
<keyword evidence="3" id="KW-1185">Reference proteome</keyword>
<sequence length="61" mass="6674">MGLHVSCLKVLGGCLSSVLQYSVGCLSSVLQYSVGCLSSSVLQYSHEECQMFKLRFVKLLN</sequence>
<evidence type="ECO:0000313" key="3">
    <source>
        <dbReference type="Proteomes" id="UP001176940"/>
    </source>
</evidence>
<feature type="signal peptide" evidence="1">
    <location>
        <begin position="1"/>
        <end position="20"/>
    </location>
</feature>
<evidence type="ECO:0000313" key="2">
    <source>
        <dbReference type="EMBL" id="CAJ0958340.1"/>
    </source>
</evidence>
<organism evidence="2 3">
    <name type="scientific">Ranitomeya imitator</name>
    <name type="common">mimic poison frog</name>
    <dbReference type="NCBI Taxonomy" id="111125"/>
    <lineage>
        <taxon>Eukaryota</taxon>
        <taxon>Metazoa</taxon>
        <taxon>Chordata</taxon>
        <taxon>Craniata</taxon>
        <taxon>Vertebrata</taxon>
        <taxon>Euteleostomi</taxon>
        <taxon>Amphibia</taxon>
        <taxon>Batrachia</taxon>
        <taxon>Anura</taxon>
        <taxon>Neobatrachia</taxon>
        <taxon>Hyloidea</taxon>
        <taxon>Dendrobatidae</taxon>
        <taxon>Dendrobatinae</taxon>
        <taxon>Ranitomeya</taxon>
    </lineage>
</organism>
<name>A0ABN9M402_9NEOB</name>
<keyword evidence="1" id="KW-0732">Signal</keyword>
<gene>
    <name evidence="2" type="ORF">RIMI_LOCUS16304167</name>
</gene>
<proteinExistence type="predicted"/>
<feature type="chain" id="PRO_5045864859" evidence="1">
    <location>
        <begin position="21"/>
        <end position="61"/>
    </location>
</feature>
<accession>A0ABN9M402</accession>
<evidence type="ECO:0000256" key="1">
    <source>
        <dbReference type="SAM" id="SignalP"/>
    </source>
</evidence>
<protein>
    <submittedName>
        <fullName evidence="2">Uncharacterized protein</fullName>
    </submittedName>
</protein>
<comment type="caution">
    <text evidence="2">The sequence shown here is derived from an EMBL/GenBank/DDBJ whole genome shotgun (WGS) entry which is preliminary data.</text>
</comment>
<reference evidence="2" key="1">
    <citation type="submission" date="2023-07" db="EMBL/GenBank/DDBJ databases">
        <authorList>
            <person name="Stuckert A."/>
        </authorList>
    </citation>
    <scope>NUCLEOTIDE SEQUENCE</scope>
</reference>
<dbReference type="EMBL" id="CAUEEQ010045251">
    <property type="protein sequence ID" value="CAJ0958340.1"/>
    <property type="molecule type" value="Genomic_DNA"/>
</dbReference>